<proteinExistence type="predicted"/>
<dbReference type="GO" id="GO:0005509">
    <property type="term" value="F:calcium ion binding"/>
    <property type="evidence" value="ECO:0007669"/>
    <property type="project" value="InterPro"/>
</dbReference>
<dbReference type="SMART" id="SM00054">
    <property type="entry name" value="EFh"/>
    <property type="match status" value="2"/>
</dbReference>
<evidence type="ECO:0000259" key="4">
    <source>
        <dbReference type="PROSITE" id="PS50004"/>
    </source>
</evidence>
<evidence type="ECO:0000259" key="5">
    <source>
        <dbReference type="PROSITE" id="PS50222"/>
    </source>
</evidence>
<dbReference type="Gene3D" id="2.60.40.150">
    <property type="entry name" value="C2 domain"/>
    <property type="match status" value="1"/>
</dbReference>
<dbReference type="InterPro" id="IPR011992">
    <property type="entry name" value="EF-hand-dom_pair"/>
</dbReference>
<feature type="transmembrane region" description="Helical" evidence="3">
    <location>
        <begin position="377"/>
        <end position="395"/>
    </location>
</feature>
<sequence>MTDASLDKSLLSTSQSNNERVNQIKKEFSDIDTNQDQQLSFEEINSYLSKKCRKPFNPILLNEIFKTLDKDQNSLVSIDEFVSGYYQAETLVKSRLDQLKIAIAENTQKLSDTRRQFIEAKASRSERQNVLTVTVKKAEGLKAAGLTGNKAPLVKVSCESQEITTQPFPNPKSPTWNETFSFFVSNGTGKILIEVFDSDRGKPSAFLGEVSVPFSALTDQQLHEDALDLAGKNATDKISGKIYLAFQWIYDLPKYLEGLINQFHDIIDEDKSELQEMEKYYKDLESIFGGTGEWILSNPVFQRTEQQFSAKMDDVAARAFGVGTIKWSFANQLSIYLLLFFSTLSMFVRPDFFNLLIGILAIYYYITHTNVAFHYKFLAFAIIISQIYDLIWIWIYLSKWMEGSEINDDGIKRFAAIISILNFIGKFIFGAIFWKNSIELS</sequence>
<dbReference type="PANTHER" id="PTHR45911">
    <property type="entry name" value="C2 DOMAIN-CONTAINING PROTEIN"/>
    <property type="match status" value="1"/>
</dbReference>
<evidence type="ECO:0000256" key="2">
    <source>
        <dbReference type="ARBA" id="ARBA00022837"/>
    </source>
</evidence>
<accession>A0AAU9I8L4</accession>
<dbReference type="PROSITE" id="PS50222">
    <property type="entry name" value="EF_HAND_2"/>
    <property type="match status" value="2"/>
</dbReference>
<dbReference type="InterPro" id="IPR018247">
    <property type="entry name" value="EF_Hand_1_Ca_BS"/>
</dbReference>
<protein>
    <recommendedName>
        <fullName evidence="8">C2 domain-containing protein</fullName>
    </recommendedName>
</protein>
<dbReference type="EMBL" id="CAJZBQ010000004">
    <property type="protein sequence ID" value="CAG9311434.1"/>
    <property type="molecule type" value="Genomic_DNA"/>
</dbReference>
<keyword evidence="7" id="KW-1185">Reference proteome</keyword>
<keyword evidence="1" id="KW-0479">Metal-binding</keyword>
<dbReference type="SMART" id="SM00239">
    <property type="entry name" value="C2"/>
    <property type="match status" value="1"/>
</dbReference>
<dbReference type="GO" id="GO:0016020">
    <property type="term" value="C:membrane"/>
    <property type="evidence" value="ECO:0007669"/>
    <property type="project" value="TreeGrafter"/>
</dbReference>
<feature type="domain" description="EF-hand" evidence="5">
    <location>
        <begin position="56"/>
        <end position="91"/>
    </location>
</feature>
<keyword evidence="2" id="KW-0106">Calcium</keyword>
<evidence type="ECO:0000256" key="3">
    <source>
        <dbReference type="SAM" id="Phobius"/>
    </source>
</evidence>
<organism evidence="6 7">
    <name type="scientific">Blepharisma stoltei</name>
    <dbReference type="NCBI Taxonomy" id="1481888"/>
    <lineage>
        <taxon>Eukaryota</taxon>
        <taxon>Sar</taxon>
        <taxon>Alveolata</taxon>
        <taxon>Ciliophora</taxon>
        <taxon>Postciliodesmatophora</taxon>
        <taxon>Heterotrichea</taxon>
        <taxon>Heterotrichida</taxon>
        <taxon>Blepharismidae</taxon>
        <taxon>Blepharisma</taxon>
    </lineage>
</organism>
<dbReference type="InterPro" id="IPR035892">
    <property type="entry name" value="C2_domain_sf"/>
</dbReference>
<dbReference type="InterPro" id="IPR000008">
    <property type="entry name" value="C2_dom"/>
</dbReference>
<dbReference type="InterPro" id="IPR002048">
    <property type="entry name" value="EF_hand_dom"/>
</dbReference>
<dbReference type="PANTHER" id="PTHR45911:SF4">
    <property type="entry name" value="MULTIPLE C2 AND TRANSMEMBRANE DOMAIN-CONTAINING PROTEIN"/>
    <property type="match status" value="1"/>
</dbReference>
<dbReference type="Pfam" id="PF13499">
    <property type="entry name" value="EF-hand_7"/>
    <property type="match status" value="1"/>
</dbReference>
<evidence type="ECO:0008006" key="8">
    <source>
        <dbReference type="Google" id="ProtNLM"/>
    </source>
</evidence>
<feature type="transmembrane region" description="Helical" evidence="3">
    <location>
        <begin position="335"/>
        <end position="365"/>
    </location>
</feature>
<keyword evidence="3" id="KW-0472">Membrane</keyword>
<dbReference type="AlphaFoldDB" id="A0AAU9I8L4"/>
<feature type="transmembrane region" description="Helical" evidence="3">
    <location>
        <begin position="415"/>
        <end position="434"/>
    </location>
</feature>
<dbReference type="Gene3D" id="1.10.238.10">
    <property type="entry name" value="EF-hand"/>
    <property type="match status" value="1"/>
</dbReference>
<dbReference type="Pfam" id="PF00168">
    <property type="entry name" value="C2"/>
    <property type="match status" value="1"/>
</dbReference>
<gene>
    <name evidence="6" type="ORF">BSTOLATCC_MIC3724</name>
</gene>
<evidence type="ECO:0000313" key="6">
    <source>
        <dbReference type="EMBL" id="CAG9311434.1"/>
    </source>
</evidence>
<evidence type="ECO:0000313" key="7">
    <source>
        <dbReference type="Proteomes" id="UP001162131"/>
    </source>
</evidence>
<evidence type="ECO:0000256" key="1">
    <source>
        <dbReference type="ARBA" id="ARBA00022723"/>
    </source>
</evidence>
<keyword evidence="3" id="KW-1133">Transmembrane helix</keyword>
<dbReference type="PROSITE" id="PS00018">
    <property type="entry name" value="EF_HAND_1"/>
    <property type="match status" value="1"/>
</dbReference>
<name>A0AAU9I8L4_9CILI</name>
<feature type="domain" description="EF-hand" evidence="5">
    <location>
        <begin position="19"/>
        <end position="54"/>
    </location>
</feature>
<dbReference type="PROSITE" id="PS50004">
    <property type="entry name" value="C2"/>
    <property type="match status" value="1"/>
</dbReference>
<dbReference type="SUPFAM" id="SSF49562">
    <property type="entry name" value="C2 domain (Calcium/lipid-binding domain, CaLB)"/>
    <property type="match status" value="1"/>
</dbReference>
<dbReference type="Proteomes" id="UP001162131">
    <property type="component" value="Unassembled WGS sequence"/>
</dbReference>
<dbReference type="SUPFAM" id="SSF47473">
    <property type="entry name" value="EF-hand"/>
    <property type="match status" value="1"/>
</dbReference>
<feature type="domain" description="C2" evidence="4">
    <location>
        <begin position="112"/>
        <end position="227"/>
    </location>
</feature>
<comment type="caution">
    <text evidence="6">The sequence shown here is derived from an EMBL/GenBank/DDBJ whole genome shotgun (WGS) entry which is preliminary data.</text>
</comment>
<keyword evidence="3" id="KW-0812">Transmembrane</keyword>
<reference evidence="6" key="1">
    <citation type="submission" date="2021-09" db="EMBL/GenBank/DDBJ databases">
        <authorList>
            <consortium name="AG Swart"/>
            <person name="Singh M."/>
            <person name="Singh A."/>
            <person name="Seah K."/>
            <person name="Emmerich C."/>
        </authorList>
    </citation>
    <scope>NUCLEOTIDE SEQUENCE</scope>
    <source>
        <strain evidence="6">ATCC30299</strain>
    </source>
</reference>